<feature type="compositionally biased region" description="Basic residues" evidence="1">
    <location>
        <begin position="161"/>
        <end position="170"/>
    </location>
</feature>
<dbReference type="PANTHER" id="PTHR33332">
    <property type="entry name" value="REVERSE TRANSCRIPTASE DOMAIN-CONTAINING PROTEIN"/>
    <property type="match status" value="1"/>
</dbReference>
<dbReference type="Gene3D" id="3.40.50.12690">
    <property type="match status" value="1"/>
</dbReference>
<feature type="compositionally biased region" description="Low complexity" evidence="1">
    <location>
        <begin position="446"/>
        <end position="456"/>
    </location>
</feature>
<keyword evidence="4" id="KW-1185">Reference proteome</keyword>
<feature type="domain" description="Reverse transcriptase" evidence="2">
    <location>
        <begin position="858"/>
        <end position="1143"/>
    </location>
</feature>
<sequence length="1339" mass="150730">MPLQPLLESTSCTNCHRLLQRIVVLETKLLAGLPKQVEHSADRRHGPPQHTAGESRQPSESQQFISVEEQAETDRHTNRWHKQGARPKGTRDIRLSRVSRIAAVASSTPDMAMTRLAKTGVLPPPIQLENRFEALMNVGEESPNVIEHGANEPAANIATNRRSRSSRQRHSAQSAAEPRTLIVGDSIIRNISSRTTTTCCFPQATVSDVNKELQNILMKHKTANRIIIHVGKNDIRKEQSELLKKDFSELIETLRRLEAQPFISGPLPARGTNMFSRLLGLNTWLQRTCSQKGVNFIDNFSLFWGHRQLFKLDGLHPNKLGARVLKDNIYFSLRHPSVKCASPPNMNGTHTPGQSMSDHRTSHQLQSRHVIDTSHKDTDNATQPQQALLMDTIPAESCPLSSSQTDYDVLQQLQDSAPKDDFLVNSQESQDNIFQPPETPEPQPRSPDTLSLSPASPLLSFSQKMEELVYAGTRLSHSFAASPQISTKKRRAPQPPKPVGPAHPPPSSRALRPQPQRQGPNPPPSAVAFSISVLSRDRKSKAFSRHTADPSNLRPIRYQNRMALETKSNGIKLAFLNICSLKNKSFLINDLITTYNLDFMFLIETWLEDSCSATVLNETAPPNFTFMSVCRAVRRGGGVAALFKDVYQCKQVSFGQYLSFEYLGIVLKGAPRILFIIINRPPKYSPAFVEEFIELLSMISSDLRITVLNTFDLIQHVHGPTHNRGHTLDLLISKGLNISSIVIKDVALSDHFCIFFDILISATTESRSVSVRKRCINENTSVLFMKAISSMPSISADSVDLLLESFNSKVKNVIDDIASVKVSKMTGRQKSCWRKSTAVQSMKRQCRKAERMWRKTKLEIHYSIYKDSLHALNVELATARQKFFSNLINSNLNNTRTLFATVERLTNPPSKIIEKVVFNQLNNDLNSNGYLDNFQSGFQPHHSTETALVKIINAIRLNSDSELSELSVLVLLDLSAAFDTVDHNILIEKPENWVGVSGMALSWFRSYLEGRGYYVSIGEHQSKWTSMTCRAPQGSILAPLLFSLYMLPLSQIMRKNQIAYHSYADDTQIYLAVSPNDYSPIDSLCQCIDEINSWMCQNFLQLNKEKTELIAFGSKEEVLKVNAYLDSRGQTTKNQVRNLGVILESDLSFSSHVKAVTKSAYYHLKNIARIRCFVSSQDLEKLVHAFITSRVDYCNGLLTGLPKKTIRQLQLIQNAAARILTRTRKSEHITPVLRSLHWLPVIFRIDFKVLLLIYKSLNGLGPKYIADMLTEYKPNRPLRSLGSSQLEIPRVHTKQGESAFSHYAARSWNQLPEEIKCAKTLAIFKSRLKTCLFSCAFTE</sequence>
<feature type="compositionally biased region" description="Pro residues" evidence="1">
    <location>
        <begin position="493"/>
        <end position="507"/>
    </location>
</feature>
<protein>
    <recommendedName>
        <fullName evidence="2">Reverse transcriptase domain-containing protein</fullName>
    </recommendedName>
</protein>
<dbReference type="SUPFAM" id="SSF52266">
    <property type="entry name" value="SGNH hydrolase"/>
    <property type="match status" value="1"/>
</dbReference>
<dbReference type="Gene3D" id="3.40.50.12700">
    <property type="match status" value="1"/>
</dbReference>
<comment type="caution">
    <text evidence="3">The sequence shown here is derived from an EMBL/GenBank/DDBJ whole genome shotgun (WGS) entry which is preliminary data.</text>
</comment>
<reference evidence="3 4" key="1">
    <citation type="submission" date="2024-05" db="EMBL/GenBank/DDBJ databases">
        <title>Genome sequencing and assembly of Indian major carp, Cirrhinus mrigala (Hamilton, 1822).</title>
        <authorList>
            <person name="Mohindra V."/>
            <person name="Chowdhury L.M."/>
            <person name="Lal K."/>
            <person name="Jena J.K."/>
        </authorList>
    </citation>
    <scope>NUCLEOTIDE SEQUENCE [LARGE SCALE GENOMIC DNA]</scope>
    <source>
        <strain evidence="3">CM1030</strain>
        <tissue evidence="3">Blood</tissue>
    </source>
</reference>
<dbReference type="Gene3D" id="3.60.10.10">
    <property type="entry name" value="Endonuclease/exonuclease/phosphatase"/>
    <property type="match status" value="1"/>
</dbReference>
<feature type="region of interest" description="Disordered" evidence="1">
    <location>
        <begin position="150"/>
        <end position="178"/>
    </location>
</feature>
<feature type="region of interest" description="Disordered" evidence="1">
    <location>
        <begin position="35"/>
        <end position="93"/>
    </location>
</feature>
<feature type="region of interest" description="Disordered" evidence="1">
    <location>
        <begin position="430"/>
        <end position="456"/>
    </location>
</feature>
<organism evidence="3 4">
    <name type="scientific">Cirrhinus mrigala</name>
    <name type="common">Mrigala</name>
    <dbReference type="NCBI Taxonomy" id="683832"/>
    <lineage>
        <taxon>Eukaryota</taxon>
        <taxon>Metazoa</taxon>
        <taxon>Chordata</taxon>
        <taxon>Craniata</taxon>
        <taxon>Vertebrata</taxon>
        <taxon>Euteleostomi</taxon>
        <taxon>Actinopterygii</taxon>
        <taxon>Neopterygii</taxon>
        <taxon>Teleostei</taxon>
        <taxon>Ostariophysi</taxon>
        <taxon>Cypriniformes</taxon>
        <taxon>Cyprinidae</taxon>
        <taxon>Labeoninae</taxon>
        <taxon>Labeonini</taxon>
        <taxon>Cirrhinus</taxon>
    </lineage>
</organism>
<dbReference type="Pfam" id="PF00078">
    <property type="entry name" value="RVT_1"/>
    <property type="match status" value="1"/>
</dbReference>
<evidence type="ECO:0000313" key="3">
    <source>
        <dbReference type="EMBL" id="KAL0153778.1"/>
    </source>
</evidence>
<dbReference type="Proteomes" id="UP001529510">
    <property type="component" value="Unassembled WGS sequence"/>
</dbReference>
<feature type="region of interest" description="Disordered" evidence="1">
    <location>
        <begin position="340"/>
        <end position="367"/>
    </location>
</feature>
<dbReference type="Pfam" id="PF13472">
    <property type="entry name" value="Lipase_GDSL_2"/>
    <property type="match status" value="1"/>
</dbReference>
<feature type="region of interest" description="Disordered" evidence="1">
    <location>
        <begin position="480"/>
        <end position="527"/>
    </location>
</feature>
<feature type="compositionally biased region" description="Polar residues" evidence="1">
    <location>
        <begin position="344"/>
        <end position="356"/>
    </location>
</feature>
<evidence type="ECO:0000256" key="1">
    <source>
        <dbReference type="SAM" id="MobiDB-lite"/>
    </source>
</evidence>
<dbReference type="EMBL" id="JAMKFB020000074">
    <property type="protein sequence ID" value="KAL0153778.1"/>
    <property type="molecule type" value="Genomic_DNA"/>
</dbReference>
<evidence type="ECO:0000313" key="4">
    <source>
        <dbReference type="Proteomes" id="UP001529510"/>
    </source>
</evidence>
<name>A0ABD0MWZ7_CIRMR</name>
<dbReference type="SUPFAM" id="SSF56672">
    <property type="entry name" value="DNA/RNA polymerases"/>
    <property type="match status" value="1"/>
</dbReference>
<dbReference type="InterPro" id="IPR036691">
    <property type="entry name" value="Endo/exonu/phosph_ase_sf"/>
</dbReference>
<evidence type="ECO:0000259" key="2">
    <source>
        <dbReference type="PROSITE" id="PS50878"/>
    </source>
</evidence>
<dbReference type="InterPro" id="IPR043502">
    <property type="entry name" value="DNA/RNA_pol_sf"/>
</dbReference>
<dbReference type="SUPFAM" id="SSF56219">
    <property type="entry name" value="DNase I-like"/>
    <property type="match status" value="1"/>
</dbReference>
<feature type="compositionally biased region" description="Basic and acidic residues" evidence="1">
    <location>
        <begin position="36"/>
        <end position="45"/>
    </location>
</feature>
<proteinExistence type="predicted"/>
<feature type="compositionally biased region" description="Polar residues" evidence="1">
    <location>
        <begin position="52"/>
        <end position="65"/>
    </location>
</feature>
<dbReference type="PROSITE" id="PS50878">
    <property type="entry name" value="RT_POL"/>
    <property type="match status" value="1"/>
</dbReference>
<dbReference type="InterPro" id="IPR000477">
    <property type="entry name" value="RT_dom"/>
</dbReference>
<dbReference type="InterPro" id="IPR013830">
    <property type="entry name" value="SGNH_hydro"/>
</dbReference>
<accession>A0ABD0MWZ7</accession>
<gene>
    <name evidence="3" type="ORF">M9458_050894</name>
</gene>